<evidence type="ECO:0000256" key="1">
    <source>
        <dbReference type="ARBA" id="ARBA00004123"/>
    </source>
</evidence>
<comment type="subcellular location">
    <subcellularLocation>
        <location evidence="1 10">Nucleus</location>
    </subcellularLocation>
</comment>
<evidence type="ECO:0000256" key="10">
    <source>
        <dbReference type="RuleBase" id="RU364014"/>
    </source>
</evidence>
<dbReference type="EMBL" id="HE576758">
    <property type="protein sequence ID" value="CCC70956.1"/>
    <property type="molecule type" value="Genomic_DNA"/>
</dbReference>
<name>G0VHS2_NAUCA</name>
<comment type="similarity">
    <text evidence="2 10">Belongs to the WD repeat HIR1 family.</text>
</comment>
<dbReference type="GO" id="GO:1905268">
    <property type="term" value="P:negative regulation of chromatin organization"/>
    <property type="evidence" value="ECO:0007669"/>
    <property type="project" value="EnsemblFungi"/>
</dbReference>
<feature type="compositionally biased region" description="Polar residues" evidence="11">
    <location>
        <begin position="470"/>
        <end position="482"/>
    </location>
</feature>
<dbReference type="RefSeq" id="XP_003677309.1">
    <property type="nucleotide sequence ID" value="XM_003677261.1"/>
</dbReference>
<proteinExistence type="inferred from homology"/>
<dbReference type="GO" id="GO:0003714">
    <property type="term" value="F:transcription corepressor activity"/>
    <property type="evidence" value="ECO:0007669"/>
    <property type="project" value="EnsemblFungi"/>
</dbReference>
<keyword evidence="7 10" id="KW-0805">Transcription regulation</keyword>
<keyword evidence="6 10" id="KW-0156">Chromatin regulator</keyword>
<keyword evidence="14" id="KW-1185">Reference proteome</keyword>
<evidence type="ECO:0000313" key="14">
    <source>
        <dbReference type="Proteomes" id="UP000001640"/>
    </source>
</evidence>
<dbReference type="PANTHER" id="PTHR13831:SF1">
    <property type="entry name" value="PROTEIN HIR2"/>
    <property type="match status" value="1"/>
</dbReference>
<dbReference type="Gene3D" id="2.130.10.10">
    <property type="entry name" value="YVTN repeat-like/Quinoprotein amine dehydrogenase"/>
    <property type="match status" value="1"/>
</dbReference>
<protein>
    <recommendedName>
        <fullName evidence="10">Protein HIR</fullName>
    </recommendedName>
</protein>
<evidence type="ECO:0000256" key="2">
    <source>
        <dbReference type="ARBA" id="ARBA00007306"/>
    </source>
</evidence>
<dbReference type="eggNOG" id="KOG0973">
    <property type="taxonomic scope" value="Eukaryota"/>
</dbReference>
<dbReference type="GO" id="GO:0031491">
    <property type="term" value="F:nucleosome binding"/>
    <property type="evidence" value="ECO:0007669"/>
    <property type="project" value="EnsemblFungi"/>
</dbReference>
<dbReference type="GO" id="GO:0003677">
    <property type="term" value="F:DNA binding"/>
    <property type="evidence" value="ECO:0007669"/>
    <property type="project" value="EnsemblFungi"/>
</dbReference>
<feature type="compositionally biased region" description="Polar residues" evidence="11">
    <location>
        <begin position="426"/>
        <end position="448"/>
    </location>
</feature>
<evidence type="ECO:0000256" key="7">
    <source>
        <dbReference type="ARBA" id="ARBA00023015"/>
    </source>
</evidence>
<dbReference type="Proteomes" id="UP000001640">
    <property type="component" value="Chromosome 7"/>
</dbReference>
<dbReference type="KEGG" id="ncs:NCAS_0G00690"/>
<evidence type="ECO:0000313" key="13">
    <source>
        <dbReference type="EMBL" id="CCC70956.1"/>
    </source>
</evidence>
<dbReference type="GO" id="GO:0000417">
    <property type="term" value="C:HIR complex"/>
    <property type="evidence" value="ECO:0007669"/>
    <property type="project" value="EnsemblFungi"/>
</dbReference>
<dbReference type="GO" id="GO:0140673">
    <property type="term" value="P:transcription elongation-coupled chromatin remodeling"/>
    <property type="evidence" value="ECO:0007669"/>
    <property type="project" value="EnsemblFungi"/>
</dbReference>
<dbReference type="GO" id="GO:0016480">
    <property type="term" value="P:negative regulation of transcription by RNA polymerase III"/>
    <property type="evidence" value="ECO:0007669"/>
    <property type="project" value="EnsemblFungi"/>
</dbReference>
<comment type="function">
    <text evidence="10">Required for replication-independent chromatin assembly and for the periodic repression of histone gene transcription during the cell cycle.</text>
</comment>
<dbReference type="SUPFAM" id="SSF50978">
    <property type="entry name" value="WD40 repeat-like"/>
    <property type="match status" value="2"/>
</dbReference>
<dbReference type="InterPro" id="IPR015943">
    <property type="entry name" value="WD40/YVTN_repeat-like_dom_sf"/>
</dbReference>
<evidence type="ECO:0000256" key="4">
    <source>
        <dbReference type="ARBA" id="ARBA00022574"/>
    </source>
</evidence>
<keyword evidence="9 10" id="KW-0539">Nucleus</keyword>
<dbReference type="GO" id="GO:0005634">
    <property type="term" value="C:nucleus"/>
    <property type="evidence" value="ECO:0007669"/>
    <property type="project" value="UniProtKB-SubCell"/>
</dbReference>
<keyword evidence="5 10" id="KW-0677">Repeat</keyword>
<keyword evidence="8 10" id="KW-0804">Transcription</keyword>
<dbReference type="GO" id="GO:0000122">
    <property type="term" value="P:negative regulation of transcription by RNA polymerase II"/>
    <property type="evidence" value="ECO:0007669"/>
    <property type="project" value="EnsemblFungi"/>
</dbReference>
<keyword evidence="3 10" id="KW-0678">Repressor</keyword>
<evidence type="ECO:0000256" key="6">
    <source>
        <dbReference type="ARBA" id="ARBA00022853"/>
    </source>
</evidence>
<dbReference type="PANTHER" id="PTHR13831">
    <property type="entry name" value="MEMBER OF THE HIR1 FAMILY OF WD-REPEAT PROTEINS"/>
    <property type="match status" value="1"/>
</dbReference>
<dbReference type="STRING" id="1064592.G0VHS2"/>
<evidence type="ECO:0000256" key="11">
    <source>
        <dbReference type="SAM" id="MobiDB-lite"/>
    </source>
</evidence>
<dbReference type="OrthoDB" id="1741719at2759"/>
<dbReference type="InterPro" id="IPR011494">
    <property type="entry name" value="HIRA-like_C"/>
</dbReference>
<evidence type="ECO:0000256" key="3">
    <source>
        <dbReference type="ARBA" id="ARBA00022491"/>
    </source>
</evidence>
<dbReference type="InterPro" id="IPR031120">
    <property type="entry name" value="HIR1-like"/>
</dbReference>
<accession>G0VHS2</accession>
<gene>
    <name evidence="13" type="primary">NCAS0G00690</name>
    <name evidence="13" type="ordered locus">NCAS_0G00690</name>
</gene>
<evidence type="ECO:0000256" key="8">
    <source>
        <dbReference type="ARBA" id="ARBA00023163"/>
    </source>
</evidence>
<dbReference type="InParanoid" id="G0VHS2"/>
<dbReference type="HOGENOM" id="CLU_004372_1_0_1"/>
<dbReference type="FunCoup" id="G0VHS2">
    <property type="interactions" value="523"/>
</dbReference>
<dbReference type="Pfam" id="PF07569">
    <property type="entry name" value="Hira"/>
    <property type="match status" value="1"/>
</dbReference>
<dbReference type="GO" id="GO:0000785">
    <property type="term" value="C:chromatin"/>
    <property type="evidence" value="ECO:0007669"/>
    <property type="project" value="TreeGrafter"/>
</dbReference>
<dbReference type="InterPro" id="IPR036322">
    <property type="entry name" value="WD40_repeat_dom_sf"/>
</dbReference>
<organism evidence="13 14">
    <name type="scientific">Naumovozyma castellii</name>
    <name type="common">Yeast</name>
    <name type="synonym">Saccharomyces castellii</name>
    <dbReference type="NCBI Taxonomy" id="27288"/>
    <lineage>
        <taxon>Eukaryota</taxon>
        <taxon>Fungi</taxon>
        <taxon>Dikarya</taxon>
        <taxon>Ascomycota</taxon>
        <taxon>Saccharomycotina</taxon>
        <taxon>Saccharomycetes</taxon>
        <taxon>Saccharomycetales</taxon>
        <taxon>Saccharomycetaceae</taxon>
        <taxon>Naumovozyma</taxon>
    </lineage>
</organism>
<reference key="2">
    <citation type="submission" date="2011-08" db="EMBL/GenBank/DDBJ databases">
        <title>Genome sequence of Naumovozyma castellii.</title>
        <authorList>
            <person name="Gordon J.L."/>
            <person name="Armisen D."/>
            <person name="Proux-Wera E."/>
            <person name="OhEigeartaigh S.S."/>
            <person name="Byrne K.P."/>
            <person name="Wolfe K.H."/>
        </authorList>
    </citation>
    <scope>NUCLEOTIDE SEQUENCE</scope>
    <source>
        <strain>Type strain:CBS 4309</strain>
    </source>
</reference>
<evidence type="ECO:0000259" key="12">
    <source>
        <dbReference type="Pfam" id="PF07569"/>
    </source>
</evidence>
<dbReference type="GeneID" id="96904622"/>
<feature type="domain" description="Protein HIRA-like C-terminal" evidence="12">
    <location>
        <begin position="602"/>
        <end position="831"/>
    </location>
</feature>
<dbReference type="GO" id="GO:0006334">
    <property type="term" value="P:nucleosome assembly"/>
    <property type="evidence" value="ECO:0007669"/>
    <property type="project" value="EnsemblFungi"/>
</dbReference>
<reference evidence="13 14" key="1">
    <citation type="journal article" date="2011" name="Proc. Natl. Acad. Sci. U.S.A.">
        <title>Evolutionary erosion of yeast sex chromosomes by mating-type switching accidents.</title>
        <authorList>
            <person name="Gordon J.L."/>
            <person name="Armisen D."/>
            <person name="Proux-Wera E."/>
            <person name="Oheigeartaigh S.S."/>
            <person name="Byrne K.P."/>
            <person name="Wolfe K.H."/>
        </authorList>
    </citation>
    <scope>NUCLEOTIDE SEQUENCE [LARGE SCALE GENOMIC DNA]</scope>
    <source>
        <strain evidence="14">ATCC 76901 / BCRC 22586 / CBS 4309 / NBRC 1992 / NRRL Y-12630</strain>
    </source>
</reference>
<dbReference type="OMA" id="AWVHHDD"/>
<dbReference type="GO" id="GO:0005829">
    <property type="term" value="C:cytosol"/>
    <property type="evidence" value="ECO:0007669"/>
    <property type="project" value="EnsemblFungi"/>
</dbReference>
<evidence type="ECO:0000256" key="9">
    <source>
        <dbReference type="ARBA" id="ARBA00023242"/>
    </source>
</evidence>
<feature type="region of interest" description="Disordered" evidence="11">
    <location>
        <begin position="408"/>
        <end position="486"/>
    </location>
</feature>
<keyword evidence="4 10" id="KW-0853">WD repeat</keyword>
<evidence type="ECO:0000256" key="5">
    <source>
        <dbReference type="ARBA" id="ARBA00022737"/>
    </source>
</evidence>
<dbReference type="AlphaFoldDB" id="G0VHS2"/>
<sequence length="885" mass="100750">MRLLKYPLDLKDQSVKALVAIGSHLIIVSNVGHVHVWSQQSLVNTAFNKIPIRDLRESHSFQIDSFNPKLDRNVFAVEGTNDLLILATENRILISRNWLIRDKNKKFECVFQCHMGSDNVITDMKIDQLNKIVLVSMVSPDQILLFNLETLKLINVIDQEFKPSLNRRPITLIIDPCGTRFTVLCSDRSMLVYQINESGNFKLLNTFPQYVQVHPLHYKITMPPQGDTLPLINSIKGSTSKDITTTVLLDANDNYKIKSTIVSPSSSNTKVLKYSPTIYEKTNQKKGTKVSYNLLATSGTEDGTILMWNTKRMKPLFNAMSTSSMPINDIVWSQDGLTLFAISDDSVLYTFAFQDNDLGDQLSIEQVTLLRDQNKKLPILSNLNLDKKVLQSKLDACLNKSDEKTITKIQKEEGTKKPSSKRRTSLKQNLPAQSQDSMVKITQSTNMEFNPPSYNVPKDLKRKKPKVKESSTPLNGEQNPSPTKKLKRDLEPISFLDTGLLLPNVSFSRMRLATPKIRLQFTYTPFSDPNLYMTIKNGSGSEQTPSIVSLYQKPLQIRQKDTQPKLIFQDFIPKYVCQCIAGESFWCCCTSDGTLYTYTDSGRRLLPPMTLGVPITFLQACKQYLLCVTSLGELYCWDLSMKKLLFPMTTVYPLLKPSIRYSDDVLTRVENITMCTVTSKGVPLATLSNGDGYIFDKDMESWLLVSDGWWAYGSQYWDSLNNDYKNDSNTLEELKNAENKKSLINMMERKTNEELDRKGRIKHLQRFAKTLLMKEGFENMEEIVTLSHLENRILVSLKLEEFNEFKDLIIAYSSRLGELGYIERLNDMLQWIYNDGKMGKSDLLLGQSRELILKDILIACADMRHVQRVTKAYASAIGMLASSIP</sequence>